<evidence type="ECO:0000313" key="3">
    <source>
        <dbReference type="Proteomes" id="UP000191500"/>
    </source>
</evidence>
<keyword evidence="3" id="KW-1185">Reference proteome</keyword>
<sequence length="30" mass="3139">MVARAGNKAAIEELLESSPDPIQQGQSGKI</sequence>
<feature type="region of interest" description="Disordered" evidence="1">
    <location>
        <begin position="1"/>
        <end position="30"/>
    </location>
</feature>
<gene>
    <name evidence="2" type="ORF">PENCOP_c009G03550</name>
</gene>
<protein>
    <submittedName>
        <fullName evidence="2">Uncharacterized protein</fullName>
    </submittedName>
</protein>
<evidence type="ECO:0000313" key="2">
    <source>
        <dbReference type="EMBL" id="OQE37957.1"/>
    </source>
</evidence>
<accession>A0A1V6UHR2</accession>
<comment type="caution">
    <text evidence="2">The sequence shown here is derived from an EMBL/GenBank/DDBJ whole genome shotgun (WGS) entry which is preliminary data.</text>
</comment>
<dbReference type="EMBL" id="MDDG01000009">
    <property type="protein sequence ID" value="OQE37957.1"/>
    <property type="molecule type" value="Genomic_DNA"/>
</dbReference>
<reference evidence="3" key="1">
    <citation type="journal article" date="2017" name="Nat. Microbiol.">
        <title>Global analysis of biosynthetic gene clusters reveals vast potential of secondary metabolite production in Penicillium species.</title>
        <authorList>
            <person name="Nielsen J.C."/>
            <person name="Grijseels S."/>
            <person name="Prigent S."/>
            <person name="Ji B."/>
            <person name="Dainat J."/>
            <person name="Nielsen K.F."/>
            <person name="Frisvad J.C."/>
            <person name="Workman M."/>
            <person name="Nielsen J."/>
        </authorList>
    </citation>
    <scope>NUCLEOTIDE SEQUENCE [LARGE SCALE GENOMIC DNA]</scope>
    <source>
        <strain evidence="3">IBT 31321</strain>
    </source>
</reference>
<evidence type="ECO:0000256" key="1">
    <source>
        <dbReference type="SAM" id="MobiDB-lite"/>
    </source>
</evidence>
<dbReference type="Proteomes" id="UP000191500">
    <property type="component" value="Unassembled WGS sequence"/>
</dbReference>
<feature type="compositionally biased region" description="Polar residues" evidence="1">
    <location>
        <begin position="20"/>
        <end position="30"/>
    </location>
</feature>
<dbReference type="AlphaFoldDB" id="A0A1V6UHR2"/>
<organism evidence="2 3">
    <name type="scientific">Penicillium coprophilum</name>
    <dbReference type="NCBI Taxonomy" id="36646"/>
    <lineage>
        <taxon>Eukaryota</taxon>
        <taxon>Fungi</taxon>
        <taxon>Dikarya</taxon>
        <taxon>Ascomycota</taxon>
        <taxon>Pezizomycotina</taxon>
        <taxon>Eurotiomycetes</taxon>
        <taxon>Eurotiomycetidae</taxon>
        <taxon>Eurotiales</taxon>
        <taxon>Aspergillaceae</taxon>
        <taxon>Penicillium</taxon>
    </lineage>
</organism>
<name>A0A1V6UHR2_9EURO</name>
<proteinExistence type="predicted"/>